<dbReference type="Proteomes" id="UP000076404">
    <property type="component" value="Chromosome"/>
</dbReference>
<proteinExistence type="predicted"/>
<dbReference type="AlphaFoldDB" id="A0A143BFZ9"/>
<evidence type="ECO:0000313" key="1">
    <source>
        <dbReference type="EMBL" id="AMW03949.1"/>
    </source>
</evidence>
<accession>A0A143BFZ9</accession>
<reference evidence="1 2" key="2">
    <citation type="journal article" date="2016" name="Environ. Microbiol. Rep.">
        <title>Metagenomic evidence for the presence of phototrophic Gemmatimonadetes bacteria in diverse environments.</title>
        <authorList>
            <person name="Zeng Y."/>
            <person name="Baumbach J."/>
            <person name="Barbosa E.G."/>
            <person name="Azevedo V."/>
            <person name="Zhang C."/>
            <person name="Koblizek M."/>
        </authorList>
    </citation>
    <scope>NUCLEOTIDE SEQUENCE [LARGE SCALE GENOMIC DNA]</scope>
    <source>
        <strain evidence="1 2">AP64</strain>
    </source>
</reference>
<protein>
    <submittedName>
        <fullName evidence="1">Uncharacterized protein</fullName>
    </submittedName>
</protein>
<dbReference type="KEGG" id="gph:GEMMAAP_02055"/>
<dbReference type="EMBL" id="CP011454">
    <property type="protein sequence ID" value="AMW03949.1"/>
    <property type="molecule type" value="Genomic_DNA"/>
</dbReference>
<gene>
    <name evidence="1" type="ORF">GEMMAAP_02055</name>
</gene>
<keyword evidence="2" id="KW-1185">Reference proteome</keyword>
<reference evidence="1 2" key="1">
    <citation type="journal article" date="2014" name="Proc. Natl. Acad. Sci. U.S.A.">
        <title>Functional type 2 photosynthetic reaction centers found in the rare bacterial phylum Gemmatimonadetes.</title>
        <authorList>
            <person name="Zeng Y."/>
            <person name="Feng F."/>
            <person name="Medova H."/>
            <person name="Dean J."/>
            <person name="Koblizek M."/>
        </authorList>
    </citation>
    <scope>NUCLEOTIDE SEQUENCE [LARGE SCALE GENOMIC DNA]</scope>
    <source>
        <strain evidence="1 2">AP64</strain>
    </source>
</reference>
<name>A0A143BFZ9_9BACT</name>
<organism evidence="1 2">
    <name type="scientific">Gemmatimonas phototrophica</name>
    <dbReference type="NCBI Taxonomy" id="1379270"/>
    <lineage>
        <taxon>Bacteria</taxon>
        <taxon>Pseudomonadati</taxon>
        <taxon>Gemmatimonadota</taxon>
        <taxon>Gemmatimonadia</taxon>
        <taxon>Gemmatimonadales</taxon>
        <taxon>Gemmatimonadaceae</taxon>
        <taxon>Gemmatimonas</taxon>
    </lineage>
</organism>
<dbReference type="STRING" id="1379270.GEMMAAP_02055"/>
<sequence>MFTFIARRSVAATVAVILGSIALAPLPLRAQSSTGSGTATTSPVLPKTQPALRVFLDCPGLPGCALDYYIVELPFADWTRDRLFADVQLLVSTLTSGSGGTEWTVAFIGRERFAGLVDTLTVNTLPNASEDDIRGALSTLFVRGLYPFIKQTSLASQFTINYTKPAAQEKTSATTRDPWDFWTFETSVNTFLNGEQQQRFTNLGATFEARRITDRWKLVAGVETEYNESRFTLRGRDGDATQFTNILRNEGARLRSVRSISPRWSLGVVGSARRSDFLNTKMAIRGGPVVEANLFPWQEATRRQLTASYAVTWNDFQYFERTVLGRTAEQRPSHVLTVATNVRQKWGSLDLSARGSQFLHDLNRYELSFGGSMRLQLVRGLALTLDGRYSRVRDQIYLPGAQLSNEEILVRQRALATGFQYFTFVGVSYTFGSIFNTIVNPRLDSFRLLGGSGF</sequence>
<evidence type="ECO:0000313" key="2">
    <source>
        <dbReference type="Proteomes" id="UP000076404"/>
    </source>
</evidence>
<dbReference type="eggNOG" id="ENOG502Z8UZ">
    <property type="taxonomic scope" value="Bacteria"/>
</dbReference>